<evidence type="ECO:0008006" key="3">
    <source>
        <dbReference type="Google" id="ProtNLM"/>
    </source>
</evidence>
<evidence type="ECO:0000256" key="1">
    <source>
        <dbReference type="SAM" id="MobiDB-lite"/>
    </source>
</evidence>
<dbReference type="AlphaFoldDB" id="A0AAU2A298"/>
<dbReference type="EMBL" id="CP108222">
    <property type="protein sequence ID" value="WTT17675.1"/>
    <property type="molecule type" value="Genomic_DNA"/>
</dbReference>
<organism evidence="2">
    <name type="scientific">Streptomyces sp. NBC_00093</name>
    <dbReference type="NCBI Taxonomy" id="2975649"/>
    <lineage>
        <taxon>Bacteria</taxon>
        <taxon>Bacillati</taxon>
        <taxon>Actinomycetota</taxon>
        <taxon>Actinomycetes</taxon>
        <taxon>Kitasatosporales</taxon>
        <taxon>Streptomycetaceae</taxon>
        <taxon>Streptomyces</taxon>
    </lineage>
</organism>
<sequence>MNSPAVNGGNLIDDGPQAWRLWRAAIAGVPSTEGREFLLYTDAHPIGDATDGLGPFQMFPTMADLMKTAMAPRIALRVHWRDPGEAPGRSKTTIKKEGSRWTALDADDELASLLSLILGVRIRSGGRVRTFTADEPTGRPGYAEHAMPALPVPAWNAPILPGLEDMRVPLSYVKRLLRRYPQLKAQEAVTLVRAARHYATALWVADNDPEQAWLQLVSAIETVAAQEAVAVNPAELFAETYPDAAELVRGSGGDELLAKVAKHFKGLIGASRGFLDFVEKYKPEPPGERPPTAVSRNLWDDSGALTPASPETITPVETRADWDNLRPTLKTIYRHRSALLHSGTPFPADLCLPPNRIDGIAAERPLGRQSSAGTTTWTAADTPIHLHTFAHLTRGALLNWWTASAPSGDSPIPAVAV</sequence>
<name>A0AAU2A298_9ACTN</name>
<protein>
    <recommendedName>
        <fullName evidence="3">Apea-like HEPN domain-containing protein</fullName>
    </recommendedName>
</protein>
<evidence type="ECO:0000313" key="2">
    <source>
        <dbReference type="EMBL" id="WTT17675.1"/>
    </source>
</evidence>
<feature type="region of interest" description="Disordered" evidence="1">
    <location>
        <begin position="283"/>
        <end position="319"/>
    </location>
</feature>
<proteinExistence type="predicted"/>
<accession>A0AAU2A298</accession>
<gene>
    <name evidence="2" type="ORF">OHA22_20095</name>
</gene>
<reference evidence="2" key="1">
    <citation type="submission" date="2022-10" db="EMBL/GenBank/DDBJ databases">
        <title>The complete genomes of actinobacterial strains from the NBC collection.</title>
        <authorList>
            <person name="Joergensen T.S."/>
            <person name="Alvarez Arevalo M."/>
            <person name="Sterndorff E.B."/>
            <person name="Faurdal D."/>
            <person name="Vuksanovic O."/>
            <person name="Mourched A.-S."/>
            <person name="Charusanti P."/>
            <person name="Shaw S."/>
            <person name="Blin K."/>
            <person name="Weber T."/>
        </authorList>
    </citation>
    <scope>NUCLEOTIDE SEQUENCE</scope>
    <source>
        <strain evidence="2">NBC_00093</strain>
    </source>
</reference>